<dbReference type="RefSeq" id="WP_183255776.1">
    <property type="nucleotide sequence ID" value="NZ_JACHEP010000022.1"/>
</dbReference>
<dbReference type="Proteomes" id="UP000520011">
    <property type="component" value="Unassembled WGS sequence"/>
</dbReference>
<feature type="transmembrane region" description="Helical" evidence="1">
    <location>
        <begin position="150"/>
        <end position="168"/>
    </location>
</feature>
<proteinExistence type="predicted"/>
<accession>A0A7W8IU46</accession>
<keyword evidence="1" id="KW-1133">Transmembrane helix</keyword>
<feature type="transmembrane region" description="Helical" evidence="1">
    <location>
        <begin position="123"/>
        <end position="143"/>
    </location>
</feature>
<name>A0A7W8IU46_9BACL</name>
<evidence type="ECO:0000313" key="2">
    <source>
        <dbReference type="EMBL" id="MBB5325837.1"/>
    </source>
</evidence>
<evidence type="ECO:0000256" key="1">
    <source>
        <dbReference type="SAM" id="Phobius"/>
    </source>
</evidence>
<keyword evidence="3" id="KW-1185">Reference proteome</keyword>
<feature type="transmembrane region" description="Helical" evidence="1">
    <location>
        <begin position="99"/>
        <end position="117"/>
    </location>
</feature>
<dbReference type="EMBL" id="JACHEP010000022">
    <property type="protein sequence ID" value="MBB5325837.1"/>
    <property type="molecule type" value="Genomic_DNA"/>
</dbReference>
<protein>
    <submittedName>
        <fullName evidence="2">Spore cortex biosynthesis protein YabQ</fullName>
    </submittedName>
</protein>
<feature type="transmembrane region" description="Helical" evidence="1">
    <location>
        <begin position="39"/>
        <end position="62"/>
    </location>
</feature>
<gene>
    <name evidence="2" type="ORF">HNQ34_002938</name>
</gene>
<reference evidence="2 3" key="1">
    <citation type="submission" date="2020-08" db="EMBL/GenBank/DDBJ databases">
        <title>Genomic Encyclopedia of Type Strains, Phase IV (KMG-IV): sequencing the most valuable type-strain genomes for metagenomic binning, comparative biology and taxonomic classification.</title>
        <authorList>
            <person name="Goeker M."/>
        </authorList>
    </citation>
    <scope>NUCLEOTIDE SEQUENCE [LARGE SCALE GENOMIC DNA]</scope>
    <source>
        <strain evidence="2 3">DSM 16325</strain>
    </source>
</reference>
<dbReference type="InterPro" id="IPR019074">
    <property type="entry name" value="YabQ"/>
</dbReference>
<keyword evidence="1" id="KW-0812">Transmembrane</keyword>
<keyword evidence="1" id="KW-0472">Membrane</keyword>
<dbReference type="Pfam" id="PF09578">
    <property type="entry name" value="Spore_YabQ"/>
    <property type="match status" value="1"/>
</dbReference>
<dbReference type="NCBIfam" id="TIGR02893">
    <property type="entry name" value="spore_yabQ"/>
    <property type="match status" value="1"/>
</dbReference>
<organism evidence="2 3">
    <name type="scientific">Anoxybacteroides tepidamans</name>
    <dbReference type="NCBI Taxonomy" id="265948"/>
    <lineage>
        <taxon>Bacteria</taxon>
        <taxon>Bacillati</taxon>
        <taxon>Bacillota</taxon>
        <taxon>Bacilli</taxon>
        <taxon>Bacillales</taxon>
        <taxon>Anoxybacillaceae</taxon>
        <taxon>Anoxybacteroides</taxon>
    </lineage>
</organism>
<comment type="caution">
    <text evidence="2">The sequence shown here is derived from an EMBL/GenBank/DDBJ whole genome shotgun (WGS) entry which is preliminary data.</text>
</comment>
<feature type="transmembrane region" description="Helical" evidence="1">
    <location>
        <begin position="68"/>
        <end position="87"/>
    </location>
</feature>
<sequence>MSLTTQLQTMLAMIGMGSWVGAALDTYGRFLQRSKRARLIVFVNDILFWLLQSLIIFYVLLLINEGELRFYIFLAILCGYAAYQSLFRSTYLKLLELTIRFFTALYRFIVRTCYYVIIQPIRWLFRLLLLTLLLLCKIVVLILKTLYRCVVLLLKPICTLGKWIWMIVPLKWRKPFAKIFHQLAGVIRKGKNMIIRWSSKFRK</sequence>
<feature type="transmembrane region" description="Helical" evidence="1">
    <location>
        <begin position="6"/>
        <end position="27"/>
    </location>
</feature>
<evidence type="ECO:0000313" key="3">
    <source>
        <dbReference type="Proteomes" id="UP000520011"/>
    </source>
</evidence>
<dbReference type="AlphaFoldDB" id="A0A7W8IU46"/>